<gene>
    <name evidence="1" type="ORF">S06H3_67165</name>
</gene>
<feature type="non-terminal residue" evidence="1">
    <location>
        <position position="32"/>
    </location>
</feature>
<reference evidence="1" key="1">
    <citation type="journal article" date="2014" name="Front. Microbiol.">
        <title>High frequency of phylogenetically diverse reductive dehalogenase-homologous genes in deep subseafloor sedimentary metagenomes.</title>
        <authorList>
            <person name="Kawai M."/>
            <person name="Futagami T."/>
            <person name="Toyoda A."/>
            <person name="Takaki Y."/>
            <person name="Nishi S."/>
            <person name="Hori S."/>
            <person name="Arai W."/>
            <person name="Tsubouchi T."/>
            <person name="Morono Y."/>
            <person name="Uchiyama I."/>
            <person name="Ito T."/>
            <person name="Fujiyama A."/>
            <person name="Inagaki F."/>
            <person name="Takami H."/>
        </authorList>
    </citation>
    <scope>NUCLEOTIDE SEQUENCE</scope>
    <source>
        <strain evidence="1">Expedition CK06-06</strain>
    </source>
</reference>
<organism evidence="1">
    <name type="scientific">marine sediment metagenome</name>
    <dbReference type="NCBI Taxonomy" id="412755"/>
    <lineage>
        <taxon>unclassified sequences</taxon>
        <taxon>metagenomes</taxon>
        <taxon>ecological metagenomes</taxon>
    </lineage>
</organism>
<proteinExistence type="predicted"/>
<comment type="caution">
    <text evidence="1">The sequence shown here is derived from an EMBL/GenBank/DDBJ whole genome shotgun (WGS) entry which is preliminary data.</text>
</comment>
<dbReference type="AlphaFoldDB" id="X1RNI2"/>
<accession>X1RNI2</accession>
<dbReference type="EMBL" id="BARV01046304">
    <property type="protein sequence ID" value="GAI64730.1"/>
    <property type="molecule type" value="Genomic_DNA"/>
</dbReference>
<name>X1RNI2_9ZZZZ</name>
<protein>
    <submittedName>
        <fullName evidence="1">Uncharacterized protein</fullName>
    </submittedName>
</protein>
<sequence length="32" mass="3751">TKNVDPVWIRSLLDYTPRQVFTGWAVSLKRFG</sequence>
<feature type="non-terminal residue" evidence="1">
    <location>
        <position position="1"/>
    </location>
</feature>
<evidence type="ECO:0000313" key="1">
    <source>
        <dbReference type="EMBL" id="GAI64730.1"/>
    </source>
</evidence>